<feature type="region of interest" description="Disordered" evidence="1">
    <location>
        <begin position="1"/>
        <end position="22"/>
    </location>
</feature>
<dbReference type="AlphaFoldDB" id="A0A656Z4G8"/>
<evidence type="ECO:0000313" key="2">
    <source>
        <dbReference type="EMBL" id="KYB45519.1"/>
    </source>
</evidence>
<dbReference type="EMBL" id="LUAY01004335">
    <property type="protein sequence ID" value="KYB45519.1"/>
    <property type="molecule type" value="Genomic_DNA"/>
</dbReference>
<comment type="caution">
    <text evidence="2">The sequence shown here is derived from an EMBL/GenBank/DDBJ whole genome shotgun (WGS) entry which is preliminary data.</text>
</comment>
<gene>
    <name evidence="2" type="ORF">AB664_39160</name>
</gene>
<organism evidence="2">
    <name type="scientific">Brucella anthropi</name>
    <name type="common">Ochrobactrum anthropi</name>
    <dbReference type="NCBI Taxonomy" id="529"/>
    <lineage>
        <taxon>Bacteria</taxon>
        <taxon>Pseudomonadati</taxon>
        <taxon>Pseudomonadota</taxon>
        <taxon>Alphaproteobacteria</taxon>
        <taxon>Hyphomicrobiales</taxon>
        <taxon>Brucellaceae</taxon>
        <taxon>Brucella/Ochrobactrum group</taxon>
        <taxon>Brucella</taxon>
    </lineage>
</organism>
<sequence length="63" mass="6952">MPPTRPMSANHSSQPADRRQPDSKIILQQGRCNRRLANLQGGCNSAADDDEHGGPVRRHCSRC</sequence>
<feature type="region of interest" description="Disordered" evidence="1">
    <location>
        <begin position="41"/>
        <end position="63"/>
    </location>
</feature>
<accession>A0A656Z4G8</accession>
<evidence type="ECO:0000256" key="1">
    <source>
        <dbReference type="SAM" id="MobiDB-lite"/>
    </source>
</evidence>
<proteinExistence type="predicted"/>
<name>A0A656Z4G8_BRUAN</name>
<protein>
    <submittedName>
        <fullName evidence="2">Uncharacterized protein</fullName>
    </submittedName>
</protein>
<reference evidence="2" key="1">
    <citation type="submission" date="2016-02" db="EMBL/GenBank/DDBJ databases">
        <title>Genomic sequences of Ochrobactrum anthropi.</title>
        <authorList>
            <person name="Chudasama K.S."/>
            <person name="Thaker V.S."/>
        </authorList>
    </citation>
    <scope>NUCLEOTIDE SEQUENCE [LARGE SCALE GENOMIC DNA]</scope>
    <source>
        <strain evidence="2">SUBG007</strain>
    </source>
</reference>